<evidence type="ECO:0000256" key="5">
    <source>
        <dbReference type="PIRSR" id="PIRSR000972-50"/>
    </source>
</evidence>
<dbReference type="PANTHER" id="PTHR43108">
    <property type="entry name" value="N-ACETYLGLUCOSAMINE-6-SULFATASE FAMILY MEMBER"/>
    <property type="match status" value="1"/>
</dbReference>
<dbReference type="GO" id="GO:0005539">
    <property type="term" value="F:glycosaminoglycan binding"/>
    <property type="evidence" value="ECO:0007669"/>
    <property type="project" value="TreeGrafter"/>
</dbReference>
<dbReference type="InterPro" id="IPR000917">
    <property type="entry name" value="Sulfatase_N"/>
</dbReference>
<name>A0A068SG39_9FUNG</name>
<evidence type="ECO:0000313" key="9">
    <source>
        <dbReference type="Proteomes" id="UP000027586"/>
    </source>
</evidence>
<dbReference type="GO" id="GO:0004065">
    <property type="term" value="F:arylsulfatase activity"/>
    <property type="evidence" value="ECO:0007669"/>
    <property type="project" value="InterPro"/>
</dbReference>
<feature type="chain" id="PRO_5001653142" evidence="6">
    <location>
        <begin position="21"/>
        <end position="660"/>
    </location>
</feature>
<evidence type="ECO:0000256" key="4">
    <source>
        <dbReference type="ARBA" id="ARBA00023180"/>
    </source>
</evidence>
<feature type="modified residue" description="3-oxoalanine (Cys)" evidence="5">
    <location>
        <position position="76"/>
    </location>
</feature>
<proteinExistence type="inferred from homology"/>
<dbReference type="GO" id="GO:0008449">
    <property type="term" value="F:N-acetylglucosamine-6-sulfatase activity"/>
    <property type="evidence" value="ECO:0007669"/>
    <property type="project" value="TreeGrafter"/>
</dbReference>
<evidence type="ECO:0000256" key="6">
    <source>
        <dbReference type="SAM" id="SignalP"/>
    </source>
</evidence>
<organism evidence="8 9">
    <name type="scientific">Lichtheimia corymbifera JMRC:FSU:9682</name>
    <dbReference type="NCBI Taxonomy" id="1263082"/>
    <lineage>
        <taxon>Eukaryota</taxon>
        <taxon>Fungi</taxon>
        <taxon>Fungi incertae sedis</taxon>
        <taxon>Mucoromycota</taxon>
        <taxon>Mucoromycotina</taxon>
        <taxon>Mucoromycetes</taxon>
        <taxon>Mucorales</taxon>
        <taxon>Lichtheimiaceae</taxon>
        <taxon>Lichtheimia</taxon>
    </lineage>
</organism>
<sequence length="660" mass="74736">MKALGLTAVFLSCIAAVSFGAAIEDHTTTQQPNIIFIFTDDQDARLDSLNYMPNVQKYLVEQGSVHKNHYATIAVCCPSRVGLLRGQYAHNTNITSVSPPHGGYDKFSRLGLGEDYLPLWMQEAGYSTHYIGKLMNGYNIFNYDSPKPAGFDYQDQLVDPFTYTYNTAVFSKNGEPPVYYNDTYQTDVIHAKALAALKAQRDAEKPFFLWVAPMAPHGQFKFVNGDPENIETEPAVPAARHANLFKDVKIPRTPHFNPVNQTKTASYWKHLEHLTDEEVDALDNTYRRRLQALQAVDEMVGSLFEELEQQGKLDSTYVFYSADNGYHLGQHRAFAGKTTNIEEDINVPLLIRGPGVPKGHINHVVSSHTDLAPTFLALAKGDAYIRDWVDGGVIPVIPQLRNHPKPVSKESFVVEFWSNGFMQNYSTRDTTSPNTYKTLRIISEDYNYKYSVWCTGEHELYDLYDDPYELHNLYDSGLISIQVIDRLDALLGVLKSCRGHTCRDPWRVLHPDNPNVQTLADALHINYDLYYQRFRRVTFGECLDFYSAANEDDYLITTSVSNEAVGTFQTIDKGGQQQVVLTAPGTIHQCDQGTSHSDYASMPSEEVRRLFELIPQSSELIGHYVPSIEELNARANPVPEELTQKRVDWYKYGFYNAYGN</sequence>
<dbReference type="Proteomes" id="UP000027586">
    <property type="component" value="Unassembled WGS sequence"/>
</dbReference>
<evidence type="ECO:0000256" key="1">
    <source>
        <dbReference type="ARBA" id="ARBA00008779"/>
    </source>
</evidence>
<keyword evidence="9" id="KW-1185">Reference proteome</keyword>
<dbReference type="PIRSF" id="PIRSF000972">
    <property type="entry name" value="Arylsulf_plant"/>
    <property type="match status" value="1"/>
</dbReference>
<dbReference type="PROSITE" id="PS00523">
    <property type="entry name" value="SULFATASE_1"/>
    <property type="match status" value="1"/>
</dbReference>
<evidence type="ECO:0000256" key="2">
    <source>
        <dbReference type="ARBA" id="ARBA00022729"/>
    </source>
</evidence>
<dbReference type="OrthoDB" id="103349at2759"/>
<comment type="PTM">
    <text evidence="5">The conversion to 3-oxoalanine (also known as C-formylglycine, FGly), of a serine or cysteine residue in prokaryotes and of a cysteine residue in eukaryotes, is critical for catalytic activity.</text>
</comment>
<evidence type="ECO:0000259" key="7">
    <source>
        <dbReference type="Pfam" id="PF00884"/>
    </source>
</evidence>
<evidence type="ECO:0000313" key="8">
    <source>
        <dbReference type="EMBL" id="CDH60950.1"/>
    </source>
</evidence>
<dbReference type="Gene3D" id="3.40.720.10">
    <property type="entry name" value="Alkaline Phosphatase, subunit A"/>
    <property type="match status" value="1"/>
</dbReference>
<keyword evidence="2 6" id="KW-0732">Signal</keyword>
<keyword evidence="3" id="KW-0378">Hydrolase</keyword>
<reference evidence="8" key="1">
    <citation type="submission" date="2013-08" db="EMBL/GenBank/DDBJ databases">
        <title>Gene expansion shapes genome architecture in the human pathogen Lichtheimia corymbifera: an evolutionary genomics analysis in the ancient terrestrial Mucorales (Mucoromycotina).</title>
        <authorList>
            <person name="Schwartze V.U."/>
            <person name="Winter S."/>
            <person name="Shelest E."/>
            <person name="Marcet-Houben M."/>
            <person name="Horn F."/>
            <person name="Wehner S."/>
            <person name="Hoffmann K."/>
            <person name="Riege K."/>
            <person name="Sammeth M."/>
            <person name="Nowrousian M."/>
            <person name="Valiante V."/>
            <person name="Linde J."/>
            <person name="Jacobsen I.D."/>
            <person name="Marz M."/>
            <person name="Brakhage A.A."/>
            <person name="Gabaldon T."/>
            <person name="Bocker S."/>
            <person name="Voigt K."/>
        </authorList>
    </citation>
    <scope>NUCLEOTIDE SEQUENCE [LARGE SCALE GENOMIC DNA]</scope>
    <source>
        <strain evidence="8">FSU 9682</strain>
    </source>
</reference>
<dbReference type="EMBL" id="CBTN010000117">
    <property type="protein sequence ID" value="CDH60950.1"/>
    <property type="molecule type" value="Genomic_DNA"/>
</dbReference>
<evidence type="ECO:0000256" key="3">
    <source>
        <dbReference type="ARBA" id="ARBA00022801"/>
    </source>
</evidence>
<dbReference type="STRING" id="1263082.A0A068SG39"/>
<gene>
    <name evidence="8" type="ORF">LCOR_11726.1</name>
</gene>
<accession>A0A068SG39</accession>
<dbReference type="Pfam" id="PF00884">
    <property type="entry name" value="Sulfatase"/>
    <property type="match status" value="1"/>
</dbReference>
<dbReference type="InterPro" id="IPR017850">
    <property type="entry name" value="Alkaline_phosphatase_core_sf"/>
</dbReference>
<dbReference type="PANTHER" id="PTHR43108:SF8">
    <property type="entry name" value="SD21168P"/>
    <property type="match status" value="1"/>
</dbReference>
<dbReference type="InterPro" id="IPR012083">
    <property type="entry name" value="Arylsulfatase"/>
</dbReference>
<dbReference type="GO" id="GO:0018958">
    <property type="term" value="P:phenol-containing compound metabolic process"/>
    <property type="evidence" value="ECO:0007669"/>
    <property type="project" value="InterPro"/>
</dbReference>
<dbReference type="AlphaFoldDB" id="A0A068SG39"/>
<feature type="signal peptide" evidence="6">
    <location>
        <begin position="1"/>
        <end position="20"/>
    </location>
</feature>
<dbReference type="InterPro" id="IPR024607">
    <property type="entry name" value="Sulfatase_CS"/>
</dbReference>
<protein>
    <submittedName>
        <fullName evidence="8">Arylsulfatase</fullName>
    </submittedName>
</protein>
<comment type="similarity">
    <text evidence="1">Belongs to the sulfatase family.</text>
</comment>
<comment type="caution">
    <text evidence="8">The sequence shown here is derived from an EMBL/GenBank/DDBJ whole genome shotgun (WGS) entry which is preliminary data.</text>
</comment>
<dbReference type="CDD" id="cd16147">
    <property type="entry name" value="G6S"/>
    <property type="match status" value="1"/>
</dbReference>
<feature type="domain" description="Sulfatase N-terminal" evidence="7">
    <location>
        <begin position="32"/>
        <end position="379"/>
    </location>
</feature>
<dbReference type="VEuPathDB" id="FungiDB:LCOR_11726.1"/>
<dbReference type="SUPFAM" id="SSF53649">
    <property type="entry name" value="Alkaline phosphatase-like"/>
    <property type="match status" value="1"/>
</dbReference>
<keyword evidence="4" id="KW-0325">Glycoprotein</keyword>